<name>A0A8S9SJZ6_BRACR</name>
<dbReference type="GO" id="GO:0005737">
    <property type="term" value="C:cytoplasm"/>
    <property type="evidence" value="ECO:0007669"/>
    <property type="project" value="TreeGrafter"/>
</dbReference>
<gene>
    <name evidence="3" type="ORF">F2Q69_00037421</name>
</gene>
<sequence length="432" mass="48644">MNAPESTQYSLSTEDNKDPDLEQEKLRPRPPNRCARRSHFGWLRRIFSTSKPTSSPAPIPDPKKINSSGERMFKTWRYREALEFYDRAIELSPKNVTYLSNRAAALSRLGRMGEALNQWEDALKLDPQFAQARHGLGMSLLRVKRVNKNLNNCIFARRCGEWNNVLREISAPLIPGSLLPYAWPELAMCRVEALVKLSLVGEAHQTALNAAALKVEPLPASFSQPQTRFFGMLCRAYAYFVKSQINFALVRYKDAAENAAKALEIEPHNTEIKIFKKNVELVKRALSSSKLEKWAEAVRDYEILHQAMPYDKVIAKSLSQAQVALKESRSEVVLNMESGGDVKEISSLEELKAALARLDKFLLRSGLLLVVGSLQENSGILTDIPTENEILGISSEYTDGIPRKPQSVGIFRGNSEEQCVPRKKPMNSEEIL</sequence>
<dbReference type="AlphaFoldDB" id="A0A8S9SJZ6"/>
<keyword evidence="1" id="KW-0802">TPR repeat</keyword>
<feature type="compositionally biased region" description="Polar residues" evidence="2">
    <location>
        <begin position="1"/>
        <end position="13"/>
    </location>
</feature>
<dbReference type="Gene3D" id="1.25.40.10">
    <property type="entry name" value="Tetratricopeptide repeat domain"/>
    <property type="match status" value="2"/>
</dbReference>
<comment type="caution">
    <text evidence="3">The sequence shown here is derived from an EMBL/GenBank/DDBJ whole genome shotgun (WGS) entry which is preliminary data.</text>
</comment>
<feature type="repeat" description="TPR" evidence="1">
    <location>
        <begin position="236"/>
        <end position="269"/>
    </location>
</feature>
<dbReference type="SMART" id="SM00028">
    <property type="entry name" value="TPR"/>
    <property type="match status" value="4"/>
</dbReference>
<dbReference type="SUPFAM" id="SSF48452">
    <property type="entry name" value="TPR-like"/>
    <property type="match status" value="1"/>
</dbReference>
<dbReference type="PANTHER" id="PTHR46050:SF17">
    <property type="entry name" value="BNAC01G31360D PROTEIN"/>
    <property type="match status" value="1"/>
</dbReference>
<dbReference type="InterPro" id="IPR019734">
    <property type="entry name" value="TPR_rpt"/>
</dbReference>
<evidence type="ECO:0000256" key="1">
    <source>
        <dbReference type="PROSITE-ProRule" id="PRU00339"/>
    </source>
</evidence>
<dbReference type="InterPro" id="IPR011990">
    <property type="entry name" value="TPR-like_helical_dom_sf"/>
</dbReference>
<evidence type="ECO:0000313" key="3">
    <source>
        <dbReference type="EMBL" id="KAF3601766.1"/>
    </source>
</evidence>
<dbReference type="PROSITE" id="PS50005">
    <property type="entry name" value="TPR"/>
    <property type="match status" value="3"/>
</dbReference>
<feature type="region of interest" description="Disordered" evidence="2">
    <location>
        <begin position="1"/>
        <end position="34"/>
    </location>
</feature>
<dbReference type="Proteomes" id="UP000712600">
    <property type="component" value="Unassembled WGS sequence"/>
</dbReference>
<protein>
    <submittedName>
        <fullName evidence="3">Uncharacterized protein</fullName>
    </submittedName>
</protein>
<feature type="repeat" description="TPR" evidence="1">
    <location>
        <begin position="62"/>
        <end position="95"/>
    </location>
</feature>
<dbReference type="PANTHER" id="PTHR46050">
    <property type="entry name" value="TPR REPEAT-CONTAINING THIOREDOXIN"/>
    <property type="match status" value="1"/>
</dbReference>
<organism evidence="3 4">
    <name type="scientific">Brassica cretica</name>
    <name type="common">Mustard</name>
    <dbReference type="NCBI Taxonomy" id="69181"/>
    <lineage>
        <taxon>Eukaryota</taxon>
        <taxon>Viridiplantae</taxon>
        <taxon>Streptophyta</taxon>
        <taxon>Embryophyta</taxon>
        <taxon>Tracheophyta</taxon>
        <taxon>Spermatophyta</taxon>
        <taxon>Magnoliopsida</taxon>
        <taxon>eudicotyledons</taxon>
        <taxon>Gunneridae</taxon>
        <taxon>Pentapetalae</taxon>
        <taxon>rosids</taxon>
        <taxon>malvids</taxon>
        <taxon>Brassicales</taxon>
        <taxon>Brassicaceae</taxon>
        <taxon>Brassiceae</taxon>
        <taxon>Brassica</taxon>
    </lineage>
</organism>
<dbReference type="InterPro" id="IPR044534">
    <property type="entry name" value="TTL1-4"/>
</dbReference>
<feature type="compositionally biased region" description="Basic and acidic residues" evidence="2">
    <location>
        <begin position="14"/>
        <end position="27"/>
    </location>
</feature>
<proteinExistence type="predicted"/>
<reference evidence="3" key="1">
    <citation type="submission" date="2019-12" db="EMBL/GenBank/DDBJ databases">
        <title>Genome sequencing and annotation of Brassica cretica.</title>
        <authorList>
            <person name="Studholme D.J."/>
            <person name="Sarris P."/>
        </authorList>
    </citation>
    <scope>NUCLEOTIDE SEQUENCE</scope>
    <source>
        <strain evidence="3">PFS-109/04</strain>
        <tissue evidence="3">Leaf</tissue>
    </source>
</reference>
<evidence type="ECO:0000256" key="2">
    <source>
        <dbReference type="SAM" id="MobiDB-lite"/>
    </source>
</evidence>
<dbReference type="EMBL" id="QGKX02000004">
    <property type="protein sequence ID" value="KAF3601766.1"/>
    <property type="molecule type" value="Genomic_DNA"/>
</dbReference>
<feature type="repeat" description="TPR" evidence="1">
    <location>
        <begin position="96"/>
        <end position="129"/>
    </location>
</feature>
<accession>A0A8S9SJZ6</accession>
<evidence type="ECO:0000313" key="4">
    <source>
        <dbReference type="Proteomes" id="UP000712600"/>
    </source>
</evidence>